<dbReference type="CDD" id="cd05402">
    <property type="entry name" value="NT_PAP_TUTase"/>
    <property type="match status" value="2"/>
</dbReference>
<proteinExistence type="predicted"/>
<name>A0ABQ9XYZ0_9EUKA</name>
<feature type="region of interest" description="Disordered" evidence="1">
    <location>
        <begin position="1"/>
        <end position="55"/>
    </location>
</feature>
<reference evidence="3 4" key="1">
    <citation type="journal article" date="2022" name="bioRxiv">
        <title>Genomics of Preaxostyla Flagellates Illuminates Evolutionary Transitions and the Path Towards Mitochondrial Loss.</title>
        <authorList>
            <person name="Novak L.V.F."/>
            <person name="Treitli S.C."/>
            <person name="Pyrih J."/>
            <person name="Halakuc P."/>
            <person name="Pipaliya S.V."/>
            <person name="Vacek V."/>
            <person name="Brzon O."/>
            <person name="Soukal P."/>
            <person name="Eme L."/>
            <person name="Dacks J.B."/>
            <person name="Karnkowska A."/>
            <person name="Elias M."/>
            <person name="Hampl V."/>
        </authorList>
    </citation>
    <scope>NUCLEOTIDE SEQUENCE [LARGE SCALE GENOMIC DNA]</scope>
    <source>
        <strain evidence="3">NAU3</strain>
        <tissue evidence="3">Gut</tissue>
    </source>
</reference>
<accession>A0ABQ9XYZ0</accession>
<comment type="caution">
    <text evidence="3">The sequence shown here is derived from an EMBL/GenBank/DDBJ whole genome shotgun (WGS) entry which is preliminary data.</text>
</comment>
<evidence type="ECO:0000313" key="4">
    <source>
        <dbReference type="Proteomes" id="UP001281761"/>
    </source>
</evidence>
<dbReference type="Proteomes" id="UP001281761">
    <property type="component" value="Unassembled WGS sequence"/>
</dbReference>
<feature type="region of interest" description="Disordered" evidence="1">
    <location>
        <begin position="817"/>
        <end position="845"/>
    </location>
</feature>
<dbReference type="Pfam" id="PF22600">
    <property type="entry name" value="MTPAP-like_central"/>
    <property type="match status" value="4"/>
</dbReference>
<feature type="compositionally biased region" description="Polar residues" evidence="1">
    <location>
        <begin position="1"/>
        <end position="18"/>
    </location>
</feature>
<feature type="domain" description="Poly(A) RNA polymerase mitochondrial-like central palm" evidence="2">
    <location>
        <begin position="82"/>
        <end position="217"/>
    </location>
</feature>
<evidence type="ECO:0000256" key="1">
    <source>
        <dbReference type="SAM" id="MobiDB-lite"/>
    </source>
</evidence>
<dbReference type="Gene3D" id="1.10.1410.10">
    <property type="match status" value="4"/>
</dbReference>
<feature type="domain" description="Poly(A) RNA polymerase mitochondrial-like central palm" evidence="2">
    <location>
        <begin position="1272"/>
        <end position="1368"/>
    </location>
</feature>
<dbReference type="SUPFAM" id="SSF81631">
    <property type="entry name" value="PAP/OAS1 substrate-binding domain"/>
    <property type="match status" value="4"/>
</dbReference>
<sequence>MSSNIPVTDHTLSISPPKSENPPSPAEQERPQPSSDTTNAPTPSQNPNTTPKNIWFPKLQMVCPRGVEEEIDGFVGQREFVANNANFSKIEMIRVALEKFVVGVLPTASGVELFGSARSTTMTTDSDLDFTILFKSSPENSAESLGLLKDAMETDGVFMVKEYNPASRIPAIRCVTNMQIWDESPENTTSLISQINIELSLENRVGVAGCDLIKTYCGIDERVRPFLLLVKKWAKAKNISDARKMGLSRYTWNLISLCFLQLVSPPVIPNLQSEKYIEASDQSLVVDQPLEEGRVRFSTDCGPWKSQMSGLLPNRSDPLQSISPRPSNTQSLGSLFLNFTNFMANQFTSEMAFSLRHGGLVPTDSVQHLMKDAPKPPRFFTIIDPFHNNKNLGISAIKHGRVLQQFKETTNQILKQVPFHSIVPQTAPVLVGDVAPAQLVFIPSPSFKTVCPPKIETEIENFMKQPEFQKSEANDTKLEVIRSALEEIVKECLTSTAGVSLFGSARSSLMTPSSDLDFSITTPFPLTDPTTMLQVIEKKLNESGVFTVYKFNPGKRVQLLKCSTTLGSVGKDGNDGTKSESRTEFDLVLGHQLGIRHCDLIRAYCECDERVRPFLLLVKTFVKAKGIGGATKRSLSCFGWNIISLCYLQLVSPPVIPNLQSEEYIGVSEKSLVVEENFVEGRARFSTDCGPWKSQMSGLLPNRSDPLQSLSPRPSNTQSLGSLFVGFLDFMTNHFKQDIALSLQHGALLTSDSAKHFVKETNPPCPFVVIDPFEKARNTAASIQKTNTIVNPFIAALQFLGRDGVSFTDLVSSDQGLTKKQKKQADTQSDGNDVQPKNDEQPPALIPFPTLEFVWPQGIEEEINEFVKQPELQDNNADYAKFERIRSALEPFVKECIPTATEVTLFGSARSTLMSPGSDLDFSICTSEPVEDVTATLSSIKDKMREGGPFIALQFVPGLRVPVIKCITDIGSETEPDTDNTNSSEPPTEFDLIIGDRLGVITCDLVRTYCDLDDRIRPFLLLVKKWASAYGIRGAARMHLSSFAWNLTCINYLQQCSPPILPNIQSEAYISASNPSLVIDYTREDSHAHFSMDLEPWKSRKGGLLPNPNDPLQAASPRPLNTQSVGSLFLGLVDFLANHHTSEMAFAVKFGGIVATEAVRHNFRSSSMPAFVVLDPWDKKRNSAASVRKGTGVKQPFIAALKNVKKGYTFKKLITPNLQAGIERQRQQMAALTPSQAATNNITFLPLPQLVTECPPQSEDKINVFVRSLHFAANDTHFAKAELVRSALEQFVKSQFTFATGVELFGAARSSIISPNSSLDFMLTTTGKILSRKDLLDRVKHRMAEGEVFTPTRFIPDEKVPIIMCRTSMPVWDEREDGADNTEEDCVTFFDVFLERRVEIRSCDLIRAYCEMDERVRPFLLLVKTFAKTKGIASREKGELGSYGWNLASLCYLQLVSPPVIPNLQSEEYIEASDQSLVVDQPLEEGRARFSTDCGPWKSGLSGLLPNRSDPLQSISPRPSNTQSLGSLFVGFLDFMTNHFSKDTTLSLRHGALISTTSVIRPSPPFVILDPFELDRNAAALVKKSKELKKPCGDVLRKLTNPEEDSFLEIISGGNP</sequence>
<dbReference type="EMBL" id="JARBJD010000053">
    <property type="protein sequence ID" value="KAK2956697.1"/>
    <property type="molecule type" value="Genomic_DNA"/>
</dbReference>
<gene>
    <name evidence="3" type="ORF">BLNAU_8331</name>
</gene>
<evidence type="ECO:0000313" key="3">
    <source>
        <dbReference type="EMBL" id="KAK2956697.1"/>
    </source>
</evidence>
<feature type="domain" description="Poly(A) RNA polymerase mitochondrial-like central palm" evidence="2">
    <location>
        <begin position="860"/>
        <end position="1010"/>
    </location>
</feature>
<keyword evidence="4" id="KW-1185">Reference proteome</keyword>
<protein>
    <submittedName>
        <fullName evidence="3">Pap 25a associated domain family protein</fullName>
    </submittedName>
</protein>
<dbReference type="SUPFAM" id="SSF81301">
    <property type="entry name" value="Nucleotidyltransferase"/>
    <property type="match status" value="4"/>
</dbReference>
<dbReference type="InterPro" id="IPR043519">
    <property type="entry name" value="NT_sf"/>
</dbReference>
<dbReference type="PANTHER" id="PTHR12271:SF40">
    <property type="entry name" value="POLY(A) RNA POLYMERASE GLD2"/>
    <property type="match status" value="1"/>
</dbReference>
<dbReference type="InterPro" id="IPR054708">
    <property type="entry name" value="MTPAP-like_central"/>
</dbReference>
<organism evidence="3 4">
    <name type="scientific">Blattamonas nauphoetae</name>
    <dbReference type="NCBI Taxonomy" id="2049346"/>
    <lineage>
        <taxon>Eukaryota</taxon>
        <taxon>Metamonada</taxon>
        <taxon>Preaxostyla</taxon>
        <taxon>Oxymonadida</taxon>
        <taxon>Blattamonas</taxon>
    </lineage>
</organism>
<feature type="domain" description="Poly(A) RNA polymerase mitochondrial-like central palm" evidence="2">
    <location>
        <begin position="457"/>
        <end position="605"/>
    </location>
</feature>
<dbReference type="Gene3D" id="3.30.460.10">
    <property type="entry name" value="Beta Polymerase, domain 2"/>
    <property type="match status" value="4"/>
</dbReference>
<dbReference type="PANTHER" id="PTHR12271">
    <property type="entry name" value="POLY A POLYMERASE CID PAP -RELATED"/>
    <property type="match status" value="1"/>
</dbReference>
<feature type="compositionally biased region" description="Polar residues" evidence="1">
    <location>
        <begin position="31"/>
        <end position="52"/>
    </location>
</feature>
<evidence type="ECO:0000259" key="2">
    <source>
        <dbReference type="Pfam" id="PF22600"/>
    </source>
</evidence>